<evidence type="ECO:0000256" key="5">
    <source>
        <dbReference type="ARBA" id="ARBA00022679"/>
    </source>
</evidence>
<dbReference type="GO" id="GO:0005789">
    <property type="term" value="C:endoplasmic reticulum membrane"/>
    <property type="evidence" value="ECO:0007669"/>
    <property type="project" value="InterPro"/>
</dbReference>
<proteinExistence type="inferred from homology"/>
<name>A0A163JFK0_ABSGL</name>
<feature type="transmembrane region" description="Helical" evidence="13">
    <location>
        <begin position="378"/>
        <end position="400"/>
    </location>
</feature>
<feature type="coiled-coil region" evidence="11">
    <location>
        <begin position="115"/>
        <end position="146"/>
    </location>
</feature>
<evidence type="ECO:0000256" key="8">
    <source>
        <dbReference type="ARBA" id="ARBA00022989"/>
    </source>
</evidence>
<dbReference type="InterPro" id="IPR046464">
    <property type="entry name" value="SWI-SNF_Ssr4_C"/>
</dbReference>
<evidence type="ECO:0000313" key="17">
    <source>
        <dbReference type="Proteomes" id="UP000078561"/>
    </source>
</evidence>
<feature type="transmembrane region" description="Helical" evidence="13">
    <location>
        <begin position="447"/>
        <end position="468"/>
    </location>
</feature>
<dbReference type="Pfam" id="PF12326">
    <property type="entry name" value="EOS1"/>
    <property type="match status" value="1"/>
</dbReference>
<feature type="compositionally biased region" description="Acidic residues" evidence="12">
    <location>
        <begin position="63"/>
        <end position="74"/>
    </location>
</feature>
<evidence type="ECO:0000313" key="16">
    <source>
        <dbReference type="EMBL" id="SAL98994.1"/>
    </source>
</evidence>
<accession>A0A163JFK0</accession>
<dbReference type="InterPro" id="IPR007652">
    <property type="entry name" value="A1-4-GlycosylTfrase_dom"/>
</dbReference>
<dbReference type="Pfam" id="PF04488">
    <property type="entry name" value="Gly_transf_sug"/>
    <property type="match status" value="1"/>
</dbReference>
<gene>
    <name evidence="16" type="primary">ABSGL_04565.1 scaffold 5475</name>
</gene>
<dbReference type="Gene3D" id="3.90.550.20">
    <property type="match status" value="1"/>
</dbReference>
<keyword evidence="7" id="KW-0735">Signal-anchor</keyword>
<evidence type="ECO:0000256" key="9">
    <source>
        <dbReference type="ARBA" id="ARBA00023034"/>
    </source>
</evidence>
<dbReference type="AlphaFoldDB" id="A0A163JFK0"/>
<dbReference type="OMA" id="FGKMTNH"/>
<dbReference type="InterPro" id="IPR021100">
    <property type="entry name" value="N-glycosylation_EOS1"/>
</dbReference>
<evidence type="ECO:0000256" key="12">
    <source>
        <dbReference type="SAM" id="MobiDB-lite"/>
    </source>
</evidence>
<keyword evidence="5" id="KW-0808">Transferase</keyword>
<organism evidence="16">
    <name type="scientific">Absidia glauca</name>
    <name type="common">Pin mould</name>
    <dbReference type="NCBI Taxonomy" id="4829"/>
    <lineage>
        <taxon>Eukaryota</taxon>
        <taxon>Fungi</taxon>
        <taxon>Fungi incertae sedis</taxon>
        <taxon>Mucoromycota</taxon>
        <taxon>Mucoromycotina</taxon>
        <taxon>Mucoromycetes</taxon>
        <taxon>Mucorales</taxon>
        <taxon>Cunninghamellaceae</taxon>
        <taxon>Absidia</taxon>
    </lineage>
</organism>
<dbReference type="InterPro" id="IPR029044">
    <property type="entry name" value="Nucleotide-diphossugar_trans"/>
</dbReference>
<evidence type="ECO:0000256" key="3">
    <source>
        <dbReference type="ARBA" id="ARBA00009003"/>
    </source>
</evidence>
<evidence type="ECO:0000259" key="14">
    <source>
        <dbReference type="Pfam" id="PF04572"/>
    </source>
</evidence>
<keyword evidence="17" id="KW-1185">Reference proteome</keyword>
<keyword evidence="10 13" id="KW-0472">Membrane</keyword>
<evidence type="ECO:0000259" key="15">
    <source>
        <dbReference type="Pfam" id="PF20497"/>
    </source>
</evidence>
<dbReference type="PANTHER" id="PTHR47213:SF1">
    <property type="entry name" value="OS07G0567300 PROTEIN"/>
    <property type="match status" value="1"/>
</dbReference>
<dbReference type="SUPFAM" id="SSF53448">
    <property type="entry name" value="Nucleotide-diphospho-sugar transferases"/>
    <property type="match status" value="1"/>
</dbReference>
<protein>
    <submittedName>
        <fullName evidence="16">Uncharacterized protein</fullName>
    </submittedName>
</protein>
<evidence type="ECO:0000256" key="1">
    <source>
        <dbReference type="ARBA" id="ARBA00004323"/>
    </source>
</evidence>
<dbReference type="Pfam" id="PF04572">
    <property type="entry name" value="Gb3_synth"/>
    <property type="match status" value="1"/>
</dbReference>
<dbReference type="GO" id="GO:0000139">
    <property type="term" value="C:Golgi membrane"/>
    <property type="evidence" value="ECO:0007669"/>
    <property type="project" value="UniProtKB-SubCell"/>
</dbReference>
<dbReference type="InterPro" id="IPR007577">
    <property type="entry name" value="GlycoTrfase_DXD_sugar-bd_CS"/>
</dbReference>
<dbReference type="Proteomes" id="UP000078561">
    <property type="component" value="Unassembled WGS sequence"/>
</dbReference>
<evidence type="ECO:0000256" key="13">
    <source>
        <dbReference type="SAM" id="Phobius"/>
    </source>
</evidence>
<feature type="region of interest" description="Disordered" evidence="12">
    <location>
        <begin position="1"/>
        <end position="75"/>
    </location>
</feature>
<evidence type="ECO:0000256" key="7">
    <source>
        <dbReference type="ARBA" id="ARBA00022968"/>
    </source>
</evidence>
<dbReference type="PANTHER" id="PTHR47213">
    <property type="entry name" value="OS07G0567300 PROTEIN"/>
    <property type="match status" value="1"/>
</dbReference>
<dbReference type="GO" id="GO:0034599">
    <property type="term" value="P:cellular response to oxidative stress"/>
    <property type="evidence" value="ECO:0007669"/>
    <property type="project" value="InterPro"/>
</dbReference>
<dbReference type="InterPro" id="IPR044789">
    <property type="entry name" value="Put_A1-4-GlycosylTfrase_plant"/>
</dbReference>
<feature type="domain" description="SWI/SNF and RSC complexes subunit Ssr4 C-terminal" evidence="15">
    <location>
        <begin position="68"/>
        <end position="155"/>
    </location>
</feature>
<dbReference type="STRING" id="4829.A0A163JFK0"/>
<keyword evidence="4" id="KW-0328">Glycosyltransferase</keyword>
<feature type="region of interest" description="Disordered" evidence="12">
    <location>
        <begin position="198"/>
        <end position="269"/>
    </location>
</feature>
<dbReference type="Gene3D" id="3.90.550.50">
    <property type="match status" value="1"/>
</dbReference>
<keyword evidence="6 13" id="KW-0812">Transmembrane</keyword>
<feature type="compositionally biased region" description="Polar residues" evidence="12">
    <location>
        <begin position="30"/>
        <end position="41"/>
    </location>
</feature>
<dbReference type="Pfam" id="PF20497">
    <property type="entry name" value="SWI-SNF_Ssr4_C"/>
    <property type="match status" value="1"/>
</dbReference>
<feature type="domain" description="Alpha 1,4-glycosyltransferase" evidence="14">
    <location>
        <begin position="1006"/>
        <end position="1095"/>
    </location>
</feature>
<dbReference type="GO" id="GO:0016758">
    <property type="term" value="F:hexosyltransferase activity"/>
    <property type="evidence" value="ECO:0007669"/>
    <property type="project" value="InterPro"/>
</dbReference>
<feature type="compositionally biased region" description="Low complexity" evidence="12">
    <location>
        <begin position="49"/>
        <end position="62"/>
    </location>
</feature>
<feature type="transmembrane region" description="Helical" evidence="13">
    <location>
        <begin position="344"/>
        <end position="366"/>
    </location>
</feature>
<sequence>MESAHFYRQAGNMAMPGRGSPMPQPHYAQSPVSYKSPQAPDNSRKRTNKSSSSRQAVPQQPDDGGDPSGDELDDISARDIAMARYKRNHDYFSEIFTPYNADSIVPPPLDISQSKEDLLQLIDEQQQRAKEQQEQHDNKIKQFKQEHDQFWKSIAILNEATSLEAIDEATQAMAATIGSKVEHNTDNVYAIQIPGLKDEPVVMPTPPTNQPQQPSSEQQQPLSATSSSSSPSSGQQQQQSTPTQPSHLQPSLPPSQQHQDQQQHMQPSSMINDDDVDIVAPLFGKKILSSLNVPRRYSIPVILLRALSLLPCLLGFTYNTKAAWNVAERDAGGAIYLYNTQADYWVATLWCALAGYWSWILMTSMIRRWLYHYEVNNAIIRLLTLTVLNWSTSAFISSKGGSPTKIWMTICFVLLVCNILKLVIANSPKYHRKVEDVSSPRINLKSTAVKVLVLPLFVVTCLTLYVGIRQINTLLYTTTQLMQHQPYLLGIKAATAGSPGVMVLILSSWSKEGAERRQILRDSSLQLLGSPPKATFRFVIGQPPSAWMQATLGPSIVAESNQFHDLLVVPTSDLPEHQSYKTFAALRWSVDGDYDYLVKTNDDVFVRWDQLLSELALQGPRSQYWKGLVYRNMAWNFRNTKNKVNVDFAIPVLPSFTSGTLYTLSKDMVERVVKHDSTHRYSRHDDENLAFWLFGTAIRPTHDPRIQDLEQVCENDLLAKPFTASPSLMTAMYNNVVHGRPQCAGLDLDHCAVCYPCHGKNGDWRSLGLQCDTIKGVSPLNSGYKEIADGVVKDVLPVSDSDDDDDDWIIDGILSRKTSKYSDGDDWSLVYWVCWTSHPTTFTERHWRALEMVWVHEPRAVIFMISNTLPQSFFDDYTNYGYNIKVVHFDKENLLNWQWYFGPGTKDWLSDWDKWEKGQYFYWHLTDYIRCLLLYNYGGTYMDMDALWIRLPPDTNMEFIGSDYTSVESDLQWTLDDTGLYLPQGVMRFKRGWKLFREMAETVFSAYTYDPDCFNCGGPKAITTYVRNHRHSLESAGFTILPRQVLYPSSYLEINKYLLPNPLADQELRTQLMHTSWNIHLFGKMTNGLAVQRGSIIDLVLRAFDLDLPHSSAKTGEIVSSTATRTVPMRLMGPRDYIYRAHSMLAPSIVVDLDSAPGKLQGLNVVYIRGGPPRLAQVTIDVEVTVGHVLLQNGGQQPSIKSSVLLNDVSQQHVNAVLSSLVYLPSPLHVANGGKDRMHISVSYQDTSKGAVVKDTLEIAVIVVEAEEN</sequence>
<keyword evidence="8 13" id="KW-1133">Transmembrane helix</keyword>
<dbReference type="InterPro" id="IPR002659">
    <property type="entry name" value="Glyco_trans_31"/>
</dbReference>
<evidence type="ECO:0000256" key="2">
    <source>
        <dbReference type="ARBA" id="ARBA00008661"/>
    </source>
</evidence>
<evidence type="ECO:0000256" key="11">
    <source>
        <dbReference type="SAM" id="Coils"/>
    </source>
</evidence>
<dbReference type="OrthoDB" id="2139606at2759"/>
<comment type="similarity">
    <text evidence="2">Belongs to the glycosyltransferase 31 family.</text>
</comment>
<dbReference type="Pfam" id="PF01762">
    <property type="entry name" value="Galactosyl_T"/>
    <property type="match status" value="1"/>
</dbReference>
<comment type="subcellular location">
    <subcellularLocation>
        <location evidence="1">Golgi apparatus membrane</location>
        <topology evidence="1">Single-pass type II membrane protein</topology>
    </subcellularLocation>
</comment>
<keyword evidence="11" id="KW-0175">Coiled coil</keyword>
<keyword evidence="9" id="KW-0333">Golgi apparatus</keyword>
<evidence type="ECO:0000256" key="10">
    <source>
        <dbReference type="ARBA" id="ARBA00023136"/>
    </source>
</evidence>
<evidence type="ECO:0000256" key="6">
    <source>
        <dbReference type="ARBA" id="ARBA00022692"/>
    </source>
</evidence>
<reference evidence="16" key="1">
    <citation type="submission" date="2016-04" db="EMBL/GenBank/DDBJ databases">
        <authorList>
            <person name="Evans L.H."/>
            <person name="Alamgir A."/>
            <person name="Owens N."/>
            <person name="Weber N.D."/>
            <person name="Virtaneva K."/>
            <person name="Barbian K."/>
            <person name="Babar A."/>
            <person name="Rosenke K."/>
        </authorList>
    </citation>
    <scope>NUCLEOTIDE SEQUENCE [LARGE SCALE GENOMIC DNA]</scope>
    <source>
        <strain evidence="16">CBS 101.48</strain>
    </source>
</reference>
<comment type="similarity">
    <text evidence="3">Belongs to the glycosyltransferase 32 family.</text>
</comment>
<feature type="compositionally biased region" description="Low complexity" evidence="12">
    <location>
        <begin position="210"/>
        <end position="269"/>
    </location>
</feature>
<dbReference type="InParanoid" id="A0A163JFK0"/>
<feature type="transmembrane region" description="Helical" evidence="13">
    <location>
        <begin position="406"/>
        <end position="426"/>
    </location>
</feature>
<evidence type="ECO:0000256" key="4">
    <source>
        <dbReference type="ARBA" id="ARBA00022676"/>
    </source>
</evidence>
<dbReference type="EMBL" id="LT552383">
    <property type="protein sequence ID" value="SAL98994.1"/>
    <property type="molecule type" value="Genomic_DNA"/>
</dbReference>